<dbReference type="Proteomes" id="UP001596189">
    <property type="component" value="Unassembled WGS sequence"/>
</dbReference>
<organism evidence="1 2">
    <name type="scientific">Angustibacter luteus</name>
    <dbReference type="NCBI Taxonomy" id="658456"/>
    <lineage>
        <taxon>Bacteria</taxon>
        <taxon>Bacillati</taxon>
        <taxon>Actinomycetota</taxon>
        <taxon>Actinomycetes</taxon>
        <taxon>Kineosporiales</taxon>
        <taxon>Kineosporiaceae</taxon>
    </lineage>
</organism>
<sequence length="293" mass="28526">MSQHGRQQGRRVGPVVAVVAGAAARAASAALRRRPPGGPARWERTNHRGEPISLLEGPSFVAGAAKALLVTPGLPPRARAAALVAGTAAGALGAYDDLAESAVRKGLAGHLGALSRGEVTTGAVKVLGLAASGVVAAALVGLDDGTPERSAIGWGADVLVGGAVVAGSANLLNLLDLRPGRALKATLIAGVPLAVRAGPGAGPAGAAVGAAAALLPDDLAERGMLGDTGANAAGALLGVAALAAAGRRGRLALLAALVGLTVASERVSFTRVIESTPGLRELDALGRRPATGP</sequence>
<evidence type="ECO:0000313" key="2">
    <source>
        <dbReference type="Proteomes" id="UP001596189"/>
    </source>
</evidence>
<dbReference type="EMBL" id="JBHSRD010000002">
    <property type="protein sequence ID" value="MFC6005676.1"/>
    <property type="molecule type" value="Genomic_DNA"/>
</dbReference>
<accession>A0ABW1J8W1</accession>
<dbReference type="RefSeq" id="WP_345716555.1">
    <property type="nucleotide sequence ID" value="NZ_BAABFP010000005.1"/>
</dbReference>
<comment type="caution">
    <text evidence="1">The sequence shown here is derived from an EMBL/GenBank/DDBJ whole genome shotgun (WGS) entry which is preliminary data.</text>
</comment>
<evidence type="ECO:0008006" key="3">
    <source>
        <dbReference type="Google" id="ProtNLM"/>
    </source>
</evidence>
<name>A0ABW1J8W1_9ACTN</name>
<gene>
    <name evidence="1" type="ORF">ACFQDO_00910</name>
</gene>
<evidence type="ECO:0000313" key="1">
    <source>
        <dbReference type="EMBL" id="MFC6005676.1"/>
    </source>
</evidence>
<reference evidence="2" key="1">
    <citation type="journal article" date="2019" name="Int. J. Syst. Evol. Microbiol.">
        <title>The Global Catalogue of Microorganisms (GCM) 10K type strain sequencing project: providing services to taxonomists for standard genome sequencing and annotation.</title>
        <authorList>
            <consortium name="The Broad Institute Genomics Platform"/>
            <consortium name="The Broad Institute Genome Sequencing Center for Infectious Disease"/>
            <person name="Wu L."/>
            <person name="Ma J."/>
        </authorList>
    </citation>
    <scope>NUCLEOTIDE SEQUENCE [LARGE SCALE GENOMIC DNA]</scope>
    <source>
        <strain evidence="2">KACC 14249</strain>
    </source>
</reference>
<protein>
    <recommendedName>
        <fullName evidence="3">UDP-N-acetylmuramyl pentapeptide phosphotransferase/UDP-N-acetylglucosamine-1-phosphate transferase</fullName>
    </recommendedName>
</protein>
<proteinExistence type="predicted"/>
<keyword evidence="2" id="KW-1185">Reference proteome</keyword>